<dbReference type="EMBL" id="FPBA01000007">
    <property type="protein sequence ID" value="SFT69018.1"/>
    <property type="molecule type" value="Genomic_DNA"/>
</dbReference>
<keyword evidence="2" id="KW-0472">Membrane</keyword>
<feature type="transmembrane region" description="Helical" evidence="2">
    <location>
        <begin position="37"/>
        <end position="54"/>
    </location>
</feature>
<evidence type="ECO:0000256" key="2">
    <source>
        <dbReference type="SAM" id="Phobius"/>
    </source>
</evidence>
<organism evidence="3 4">
    <name type="scientific">Geodermatophilus amargosae</name>
    <dbReference type="NCBI Taxonomy" id="1296565"/>
    <lineage>
        <taxon>Bacteria</taxon>
        <taxon>Bacillati</taxon>
        <taxon>Actinomycetota</taxon>
        <taxon>Actinomycetes</taxon>
        <taxon>Geodermatophilales</taxon>
        <taxon>Geodermatophilaceae</taxon>
        <taxon>Geodermatophilus</taxon>
    </lineage>
</organism>
<feature type="compositionally biased region" description="Pro residues" evidence="1">
    <location>
        <begin position="77"/>
        <end position="88"/>
    </location>
</feature>
<dbReference type="RefSeq" id="WP_093579652.1">
    <property type="nucleotide sequence ID" value="NZ_FPBA01000007.1"/>
</dbReference>
<keyword evidence="4" id="KW-1185">Reference proteome</keyword>
<evidence type="ECO:0000313" key="3">
    <source>
        <dbReference type="EMBL" id="SFT69018.1"/>
    </source>
</evidence>
<reference evidence="4" key="1">
    <citation type="submission" date="2016-10" db="EMBL/GenBank/DDBJ databases">
        <authorList>
            <person name="Varghese N."/>
            <person name="Submissions S."/>
        </authorList>
    </citation>
    <scope>NUCLEOTIDE SEQUENCE [LARGE SCALE GENOMIC DNA]</scope>
    <source>
        <strain evidence="4">DSM 46136</strain>
    </source>
</reference>
<keyword evidence="2" id="KW-1133">Transmembrane helix</keyword>
<evidence type="ECO:0000256" key="1">
    <source>
        <dbReference type="SAM" id="MobiDB-lite"/>
    </source>
</evidence>
<protein>
    <submittedName>
        <fullName evidence="3">Uncharacterized protein</fullName>
    </submittedName>
</protein>
<accession>A0A1I7A252</accession>
<gene>
    <name evidence="3" type="ORF">SAMN05660657_02427</name>
</gene>
<dbReference type="Proteomes" id="UP000199546">
    <property type="component" value="Unassembled WGS sequence"/>
</dbReference>
<dbReference type="AlphaFoldDB" id="A0A1I7A252"/>
<feature type="transmembrane region" description="Helical" evidence="2">
    <location>
        <begin position="12"/>
        <end position="31"/>
    </location>
</feature>
<sequence>MPRRDPREARALGLWTAGWLFALLLAGLVWIGDLAVQWPVLTVPLVWALVALRPRGGRSHGRRRDDEWPPDDDLAGWPPPDDVPPRMPPTRELPWLPDVPRDRRQE</sequence>
<keyword evidence="2" id="KW-0812">Transmembrane</keyword>
<proteinExistence type="predicted"/>
<name>A0A1I7A252_9ACTN</name>
<feature type="region of interest" description="Disordered" evidence="1">
    <location>
        <begin position="56"/>
        <end position="106"/>
    </location>
</feature>
<dbReference type="STRING" id="1296565.SAMN05660657_02427"/>
<evidence type="ECO:0000313" key="4">
    <source>
        <dbReference type="Proteomes" id="UP000199546"/>
    </source>
</evidence>